<dbReference type="InterPro" id="IPR050300">
    <property type="entry name" value="GDXG_lipolytic_enzyme"/>
</dbReference>
<proteinExistence type="predicted"/>
<dbReference type="InterPro" id="IPR049492">
    <property type="entry name" value="BD-FAE-like_dom"/>
</dbReference>
<protein>
    <submittedName>
        <fullName evidence="3">Alpha/beta hydrolase</fullName>
    </submittedName>
</protein>
<dbReference type="InterPro" id="IPR029058">
    <property type="entry name" value="AB_hydrolase_fold"/>
</dbReference>
<dbReference type="EMBL" id="JAFEJS010000003">
    <property type="protein sequence ID" value="MBT1172649.1"/>
    <property type="molecule type" value="Genomic_DNA"/>
</dbReference>
<keyword evidence="4" id="KW-1185">Reference proteome</keyword>
<evidence type="ECO:0000256" key="1">
    <source>
        <dbReference type="ARBA" id="ARBA00022801"/>
    </source>
</evidence>
<feature type="domain" description="BD-FAE-like" evidence="2">
    <location>
        <begin position="52"/>
        <end position="266"/>
    </location>
</feature>
<gene>
    <name evidence="3" type="ORF">JS528_04625</name>
</gene>
<sequence>MTSPNHQHLTVIELTDQDYAGDGLQSHRLYLALPSSTADAPIDPTVNATATPTAAGPNLPLVVYIHGGGWVGGNFTPGATGLADREDARAFLEAGYAVAVINYRMSTEARWPAQIHDCKAAIRFLRAHADRYGLDPDRIVAWGASAGAHLAQFLGFTNGDERYDDRTLGADQETRDASAEVNLVIAAFGISDIGTWETDDAYWHDMVEYYKDVILGRDRTPEAEADASPIARVSPSLAATMPPMLLAHADDDPVVPCAQTRALECRLREAGLSGRIETWYPTTGGHGEPEVWRSRAATDRFVGFCDAHLR</sequence>
<evidence type="ECO:0000259" key="2">
    <source>
        <dbReference type="Pfam" id="PF20434"/>
    </source>
</evidence>
<dbReference type="GO" id="GO:0016787">
    <property type="term" value="F:hydrolase activity"/>
    <property type="evidence" value="ECO:0007669"/>
    <property type="project" value="UniProtKB-KW"/>
</dbReference>
<comment type="caution">
    <text evidence="3">The sequence shown here is derived from an EMBL/GenBank/DDBJ whole genome shotgun (WGS) entry which is preliminary data.</text>
</comment>
<organism evidence="3 4">
    <name type="scientific">Bifidobacterium santillanense</name>
    <dbReference type="NCBI Taxonomy" id="2809028"/>
    <lineage>
        <taxon>Bacteria</taxon>
        <taxon>Bacillati</taxon>
        <taxon>Actinomycetota</taxon>
        <taxon>Actinomycetes</taxon>
        <taxon>Bifidobacteriales</taxon>
        <taxon>Bifidobacteriaceae</taxon>
        <taxon>Bifidobacterium</taxon>
    </lineage>
</organism>
<evidence type="ECO:0000313" key="4">
    <source>
        <dbReference type="Proteomes" id="UP000773064"/>
    </source>
</evidence>
<dbReference type="Gene3D" id="3.40.50.1820">
    <property type="entry name" value="alpha/beta hydrolase"/>
    <property type="match status" value="1"/>
</dbReference>
<dbReference type="Proteomes" id="UP000773064">
    <property type="component" value="Unassembled WGS sequence"/>
</dbReference>
<reference evidence="3 4" key="1">
    <citation type="journal article" date="2021" name="Environ. Microbiol.">
        <title>Genetic insights into the dark matter of the mammalian gut microbiota through targeted genome reconstruction.</title>
        <authorList>
            <person name="Lugli G.A."/>
            <person name="Alessandri G."/>
            <person name="Milani C."/>
            <person name="Viappiani A."/>
            <person name="Fontana F."/>
            <person name="Tarracchini C."/>
            <person name="Mancabelli L."/>
            <person name="Argentini C."/>
            <person name="Ruiz L."/>
            <person name="Margolles A."/>
            <person name="van Sinderen D."/>
            <person name="Turroni F."/>
            <person name="Ventura M."/>
        </authorList>
    </citation>
    <scope>NUCLEOTIDE SEQUENCE [LARGE SCALE GENOMIC DNA]</scope>
    <source>
        <strain evidence="3 4">MA2</strain>
    </source>
</reference>
<dbReference type="Pfam" id="PF20434">
    <property type="entry name" value="BD-FAE"/>
    <property type="match status" value="1"/>
</dbReference>
<dbReference type="PANTHER" id="PTHR48081">
    <property type="entry name" value="AB HYDROLASE SUPERFAMILY PROTEIN C4A8.06C"/>
    <property type="match status" value="1"/>
</dbReference>
<dbReference type="PANTHER" id="PTHR48081:SF13">
    <property type="entry name" value="ALPHA_BETA HYDROLASE"/>
    <property type="match status" value="1"/>
</dbReference>
<dbReference type="SUPFAM" id="SSF53474">
    <property type="entry name" value="alpha/beta-Hydrolases"/>
    <property type="match status" value="1"/>
</dbReference>
<name>A0ABS5UP49_9BIFI</name>
<keyword evidence="1 3" id="KW-0378">Hydrolase</keyword>
<dbReference type="RefSeq" id="WP_214357922.1">
    <property type="nucleotide sequence ID" value="NZ_JAFEJS010000003.1"/>
</dbReference>
<accession>A0ABS5UP49</accession>
<evidence type="ECO:0000313" key="3">
    <source>
        <dbReference type="EMBL" id="MBT1172649.1"/>
    </source>
</evidence>